<dbReference type="Pfam" id="PF05930">
    <property type="entry name" value="Phage_AlpA"/>
    <property type="match status" value="1"/>
</dbReference>
<evidence type="ECO:0000313" key="2">
    <source>
        <dbReference type="Proteomes" id="UP001296720"/>
    </source>
</evidence>
<comment type="caution">
    <text evidence="1">The sequence shown here is derived from an EMBL/GenBank/DDBJ whole genome shotgun (WGS) entry which is preliminary data.</text>
</comment>
<reference evidence="1 2" key="1">
    <citation type="submission" date="2020-10" db="EMBL/GenBank/DDBJ databases">
        <title>High risk of septic shock deaths with Enterobacter bugandensis among Enterobacter cloacae complex isolates that physiologically colonize newborns in neonatal intensive care unit bis.</title>
        <authorList>
            <person name="Girlich D."/>
            <person name="Ouzani S."/>
            <person name="Emeraud C."/>
            <person name="Bonnin R.A."/>
            <person name="Gauthier L."/>
            <person name="Le Sache N."/>
            <person name="Mokhtari M."/>
            <person name="Langlois I."/>
            <person name="Begasse C."/>
            <person name="Arangia N."/>
            <person name="Fournier S."/>
            <person name="Fortineau N."/>
            <person name="Naas T."/>
            <person name="Dortet L."/>
        </authorList>
    </citation>
    <scope>NUCLEOTIDE SEQUENCE [LARGE SCALE GENOMIC DNA]</scope>
    <source>
        <strain evidence="1 2">P40RS</strain>
    </source>
</reference>
<dbReference type="Proteomes" id="UP001296720">
    <property type="component" value="Unassembled WGS sequence"/>
</dbReference>
<gene>
    <name evidence="1" type="ORF">IM311_15705</name>
</gene>
<dbReference type="EMBL" id="JADBRO010000016">
    <property type="protein sequence ID" value="MBE4855509.1"/>
    <property type="molecule type" value="Genomic_DNA"/>
</dbReference>
<name>A0ABR9QAC1_9ENTR</name>
<accession>A0ABR9QAC1</accession>
<proteinExistence type="predicted"/>
<dbReference type="Gene3D" id="1.10.238.160">
    <property type="match status" value="1"/>
</dbReference>
<dbReference type="PANTHER" id="PTHR36154:SF1">
    <property type="entry name" value="DNA-BINDING TRANSCRIPTIONAL ACTIVATOR ALPA"/>
    <property type="match status" value="1"/>
</dbReference>
<evidence type="ECO:0000313" key="1">
    <source>
        <dbReference type="EMBL" id="MBE4855509.1"/>
    </source>
</evidence>
<dbReference type="RefSeq" id="WP_193355821.1">
    <property type="nucleotide sequence ID" value="NZ_JADBRO010000016.1"/>
</dbReference>
<sequence length="73" mass="8638">MAPYHLLRIKKVEARTGLHRSQIYPLMKEGHFPQSIKIGPASVAWLEKEIDEWVEKKLNLRQLRPSHRSNNHE</sequence>
<dbReference type="PANTHER" id="PTHR36154">
    <property type="entry name" value="DNA-BINDING TRANSCRIPTIONAL ACTIVATOR ALPA"/>
    <property type="match status" value="1"/>
</dbReference>
<keyword evidence="2" id="KW-1185">Reference proteome</keyword>
<dbReference type="InterPro" id="IPR052931">
    <property type="entry name" value="Prophage_regulatory_activator"/>
</dbReference>
<protein>
    <submittedName>
        <fullName evidence="1">AlpA family transcriptional regulator</fullName>
    </submittedName>
</protein>
<dbReference type="InterPro" id="IPR010260">
    <property type="entry name" value="AlpA"/>
</dbReference>
<organism evidence="1 2">
    <name type="scientific">Enterobacter pasteurii</name>
    <dbReference type="NCBI Taxonomy" id="3029761"/>
    <lineage>
        <taxon>Bacteria</taxon>
        <taxon>Pseudomonadati</taxon>
        <taxon>Pseudomonadota</taxon>
        <taxon>Gammaproteobacteria</taxon>
        <taxon>Enterobacterales</taxon>
        <taxon>Enterobacteriaceae</taxon>
        <taxon>Enterobacter</taxon>
        <taxon>Enterobacter cloacae complex</taxon>
    </lineage>
</organism>